<evidence type="ECO:0000313" key="2">
    <source>
        <dbReference type="EMBL" id="EST55778.1"/>
    </source>
</evidence>
<dbReference type="AlphaFoldDB" id="V6MK03"/>
<protein>
    <recommendedName>
        <fullName evidence="1">TnsA endonuclease N-terminal domain-containing protein</fullName>
    </recommendedName>
</protein>
<accession>V6MK03</accession>
<dbReference type="STRING" id="1408254.T458_00060"/>
<name>V6MK03_9BACL</name>
<proteinExistence type="predicted"/>
<dbReference type="RefSeq" id="WP_023554114.1">
    <property type="nucleotide sequence ID" value="NZ_KI629782.1"/>
</dbReference>
<organism evidence="2 3">
    <name type="scientific">Brevibacillus panacihumi W25</name>
    <dbReference type="NCBI Taxonomy" id="1408254"/>
    <lineage>
        <taxon>Bacteria</taxon>
        <taxon>Bacillati</taxon>
        <taxon>Bacillota</taxon>
        <taxon>Bacilli</taxon>
        <taxon>Bacillales</taxon>
        <taxon>Paenibacillaceae</taxon>
        <taxon>Brevibacillus</taxon>
    </lineage>
</organism>
<dbReference type="Proteomes" id="UP000017973">
    <property type="component" value="Unassembled WGS sequence"/>
</dbReference>
<dbReference type="InterPro" id="IPR014833">
    <property type="entry name" value="TnsA_N"/>
</dbReference>
<dbReference type="HOGENOM" id="CLU_109385_0_0_9"/>
<keyword evidence="3" id="KW-1185">Reference proteome</keyword>
<dbReference type="eggNOG" id="ENOG5033B60">
    <property type="taxonomic scope" value="Bacteria"/>
</dbReference>
<sequence>MYKPIQSKGRGHYGNNLWDAYSPKLNRMVRLYSDLERDHWVLIETNPNVRTFCEQPLKVSVPVEGRIVSTIFDMWVQWTNETESFIEIKYSNSFHQSHPNYEDVRVQTTAQKVWCLENKYEYIIRTEEEIRKNTLLISNMKRILSFIRNRSNPVETDCFQIMRSIQQHGKISAQQLEIMLPNISQSRIYEALSWLFYRSEIQANFEGDEFGPKMEVSRTCQEER</sequence>
<feature type="domain" description="TnsA endonuclease N-terminal" evidence="1">
    <location>
        <begin position="46"/>
        <end position="127"/>
    </location>
</feature>
<reference evidence="2 3" key="1">
    <citation type="journal article" date="2014" name="Genome Announc.">
        <title>Draft Genome Sequence of Brevibacillus panacihumi Strain W25, a Halotolerant Hydrocarbon-Degrading Bacterium.</title>
        <authorList>
            <person name="Wang X."/>
            <person name="Jin D."/>
            <person name="Zhou L."/>
            <person name="Wu L."/>
            <person name="An W."/>
            <person name="Chen Y."/>
            <person name="Zhao L."/>
        </authorList>
    </citation>
    <scope>NUCLEOTIDE SEQUENCE [LARGE SCALE GENOMIC DNA]</scope>
    <source>
        <strain evidence="2 3">W25</strain>
    </source>
</reference>
<dbReference type="EMBL" id="AYJU01000001">
    <property type="protein sequence ID" value="EST55778.1"/>
    <property type="molecule type" value="Genomic_DNA"/>
</dbReference>
<evidence type="ECO:0000313" key="3">
    <source>
        <dbReference type="Proteomes" id="UP000017973"/>
    </source>
</evidence>
<gene>
    <name evidence="2" type="ORF">T458_00060</name>
</gene>
<dbReference type="OrthoDB" id="1778922at2"/>
<comment type="caution">
    <text evidence="2">The sequence shown here is derived from an EMBL/GenBank/DDBJ whole genome shotgun (WGS) entry which is preliminary data.</text>
</comment>
<evidence type="ECO:0000259" key="1">
    <source>
        <dbReference type="Pfam" id="PF08722"/>
    </source>
</evidence>
<dbReference type="Pfam" id="PF08722">
    <property type="entry name" value="Tn7_TnsA-like_N"/>
    <property type="match status" value="1"/>
</dbReference>